<dbReference type="GO" id="GO:0016020">
    <property type="term" value="C:membrane"/>
    <property type="evidence" value="ECO:0007669"/>
    <property type="project" value="TreeGrafter"/>
</dbReference>
<dbReference type="PANTHER" id="PTHR23028">
    <property type="entry name" value="ACETYLTRANSFERASE"/>
    <property type="match status" value="1"/>
</dbReference>
<name>A0A8H9IM51_9BURK</name>
<feature type="domain" description="SGNH" evidence="2">
    <location>
        <begin position="116"/>
        <end position="337"/>
    </location>
</feature>
<proteinExistence type="predicted"/>
<dbReference type="Pfam" id="PF19040">
    <property type="entry name" value="SGNH"/>
    <property type="match status" value="1"/>
</dbReference>
<comment type="caution">
    <text evidence="3">The sequence shown here is derived from an EMBL/GenBank/DDBJ whole genome shotgun (WGS) entry which is preliminary data.</text>
</comment>
<evidence type="ECO:0000313" key="4">
    <source>
        <dbReference type="Proteomes" id="UP000608923"/>
    </source>
</evidence>
<keyword evidence="1" id="KW-0472">Membrane</keyword>
<keyword evidence="1" id="KW-1133">Transmembrane helix</keyword>
<evidence type="ECO:0000313" key="3">
    <source>
        <dbReference type="EMBL" id="GHC49734.1"/>
    </source>
</evidence>
<dbReference type="Proteomes" id="UP000608923">
    <property type="component" value="Unassembled WGS sequence"/>
</dbReference>
<dbReference type="GO" id="GO:0009103">
    <property type="term" value="P:lipopolysaccharide biosynthetic process"/>
    <property type="evidence" value="ECO:0007669"/>
    <property type="project" value="TreeGrafter"/>
</dbReference>
<protein>
    <recommendedName>
        <fullName evidence="2">SGNH domain-containing protein</fullName>
    </recommendedName>
</protein>
<sequence length="346" mass="38788">MRIFQMRCLVGVGLISYSLYLWHWPVLAYLRYVYGSYVLAASWLLVAVPFMFFVAYLSYRFVELRCKRLNLSFTAAFLWLFLAPALGLAGLGAGLKAVKPTLSFDPSLLSYGTDVCHGSFDKRCLRGAPGLPPRVLVTGDSHAAALNSFIDEVGRQEGWQAYVVTGSSCSPVFDFNESVLPESSREPCKNLKAYVKTDYRQYEAVVFTSFWSYQLGKEPERADPDYLPKLERTLRSIAETTPVYVLSDVPELSVSPIRLELFDRLGLSVERVSGRKAESANARIKQIVDRLPNVHWIDLGPAASQLSAQGRYAGRMAYFDNNHLNVYGSTSLGQLFVREGHRLLPP</sequence>
<dbReference type="InterPro" id="IPR043968">
    <property type="entry name" value="SGNH"/>
</dbReference>
<accession>A0A8H9IM51</accession>
<reference evidence="4" key="1">
    <citation type="journal article" date="2019" name="Int. J. Syst. Evol. Microbiol.">
        <title>The Global Catalogue of Microorganisms (GCM) 10K type strain sequencing project: providing services to taxonomists for standard genome sequencing and annotation.</title>
        <authorList>
            <consortium name="The Broad Institute Genomics Platform"/>
            <consortium name="The Broad Institute Genome Sequencing Center for Infectious Disease"/>
            <person name="Wu L."/>
            <person name="Ma J."/>
        </authorList>
    </citation>
    <scope>NUCLEOTIDE SEQUENCE [LARGE SCALE GENOMIC DNA]</scope>
    <source>
        <strain evidence="4">KCTC 42083</strain>
    </source>
</reference>
<dbReference type="EMBL" id="BMZN01000003">
    <property type="protein sequence ID" value="GHC49734.1"/>
    <property type="molecule type" value="Genomic_DNA"/>
</dbReference>
<evidence type="ECO:0000256" key="1">
    <source>
        <dbReference type="SAM" id="Phobius"/>
    </source>
</evidence>
<dbReference type="PANTHER" id="PTHR23028:SF53">
    <property type="entry name" value="ACYL_TRANSF_3 DOMAIN-CONTAINING PROTEIN"/>
    <property type="match status" value="1"/>
</dbReference>
<gene>
    <name evidence="3" type="ORF">GCM10010096_21940</name>
</gene>
<dbReference type="InterPro" id="IPR050879">
    <property type="entry name" value="Acyltransferase_3"/>
</dbReference>
<feature type="transmembrane region" description="Helical" evidence="1">
    <location>
        <begin position="37"/>
        <end position="59"/>
    </location>
</feature>
<feature type="transmembrane region" description="Helical" evidence="1">
    <location>
        <begin position="71"/>
        <end position="95"/>
    </location>
</feature>
<dbReference type="AlphaFoldDB" id="A0A8H9IM51"/>
<evidence type="ECO:0000259" key="2">
    <source>
        <dbReference type="Pfam" id="PF19040"/>
    </source>
</evidence>
<feature type="transmembrane region" description="Helical" evidence="1">
    <location>
        <begin position="7"/>
        <end position="25"/>
    </location>
</feature>
<organism evidence="3 4">
    <name type="scientific">Alcaligenes pakistanensis</name>
    <dbReference type="NCBI Taxonomy" id="1482717"/>
    <lineage>
        <taxon>Bacteria</taxon>
        <taxon>Pseudomonadati</taxon>
        <taxon>Pseudomonadota</taxon>
        <taxon>Betaproteobacteria</taxon>
        <taxon>Burkholderiales</taxon>
        <taxon>Alcaligenaceae</taxon>
        <taxon>Alcaligenes</taxon>
    </lineage>
</organism>
<keyword evidence="1" id="KW-0812">Transmembrane</keyword>
<keyword evidence="4" id="KW-1185">Reference proteome</keyword>